<comment type="caution">
    <text evidence="2">The sequence shown here is derived from an EMBL/GenBank/DDBJ whole genome shotgun (WGS) entry which is preliminary data.</text>
</comment>
<gene>
    <name evidence="2" type="ORF">MGAL_10B073532</name>
</gene>
<organism evidence="2 3">
    <name type="scientific">Mytilus galloprovincialis</name>
    <name type="common">Mediterranean mussel</name>
    <dbReference type="NCBI Taxonomy" id="29158"/>
    <lineage>
        <taxon>Eukaryota</taxon>
        <taxon>Metazoa</taxon>
        <taxon>Spiralia</taxon>
        <taxon>Lophotrochozoa</taxon>
        <taxon>Mollusca</taxon>
        <taxon>Bivalvia</taxon>
        <taxon>Autobranchia</taxon>
        <taxon>Pteriomorphia</taxon>
        <taxon>Mytilida</taxon>
        <taxon>Mytiloidea</taxon>
        <taxon>Mytilidae</taxon>
        <taxon>Mytilinae</taxon>
        <taxon>Mytilus</taxon>
    </lineage>
</organism>
<feature type="compositionally biased region" description="Polar residues" evidence="1">
    <location>
        <begin position="864"/>
        <end position="873"/>
    </location>
</feature>
<protein>
    <submittedName>
        <fullName evidence="2">Uncharacterized protein</fullName>
    </submittedName>
</protein>
<evidence type="ECO:0000313" key="3">
    <source>
        <dbReference type="Proteomes" id="UP000596742"/>
    </source>
</evidence>
<sequence>MSLDDSFNFTSLNFEEDDESHTEGILNTLHFKMFQPPPLLARHPPPATGKDDDILKLKEILDDILVKTDHINMQKNHEKILFGPDNKIGSNLLKLRETNKKYQHFLPEFPLLHLRKSKINNLCSAYQHAGIVHIFKYMRDDNVKEWKKLINPDNIDKATRYIRRLSLSLHLAFICKFMQTLSIEDAEVMQEHITNKTIFGTKWETDFGLFMEKGKADNATFALHVDMMDHSDEVCAIAFAERLGGEAGYNLLLSAVKTSLPFSFLNGASSYAAYCTKLLHEHFKSGPFYRRMKTTLFTTPHKGSNVNFALDSQREMDHQDVIKAFRSGATVTSVIPRMSLIDTLNEVHDLTVKNTSGHDISTQEKSQEELLGIVMSETDIKYILRMTSLILRRDGISTEKNLTVFNVYELSPEILPESVLDETTKEVGRYLIKKFVAENNLFGYTKSDIPPKAEVKGPSVLIQRLKQSKGVTIRRVPVKKKQSMKSERDMKEDKRKKEVTRKSKQIDRLSSEMNTCQAIVKPDCSKPKHLVICEEKYKFTPDDFKAATRAQRKVTSNYSISHLKTSEEVLSSDKFDKPSLVGTSEGKSLASTYLAKNVEDLCIKENITIDVDSELHITTCYCKDKPCKCSPFCTPVRAYFDARDGFTRKELLHDIKQCKGEAEMSQIDWLINCPTQLLQGDSCASIVSSGDIDAVVLHLFTLSHLWPKNENASYKNTVYVILKKANHMFDIYNITAILEILEKKTLDKHIGIKVAIALSLGGNDFLPKFHSISHSTKLDTYMNIESINQLLIQITEENNKVACILFDTRVYKEYLKHIYCPKNYSPVSLTYQEVRQISIQLPSKKQKDGTRNPQLWLPPEKSTAESGTSVNNN</sequence>
<dbReference type="EMBL" id="UYJE01005227">
    <property type="protein sequence ID" value="VDI35278.1"/>
    <property type="molecule type" value="Genomic_DNA"/>
</dbReference>
<accession>A0A8B6EK18</accession>
<feature type="region of interest" description="Disordered" evidence="1">
    <location>
        <begin position="842"/>
        <end position="873"/>
    </location>
</feature>
<reference evidence="2" key="1">
    <citation type="submission" date="2018-11" db="EMBL/GenBank/DDBJ databases">
        <authorList>
            <person name="Alioto T."/>
            <person name="Alioto T."/>
        </authorList>
    </citation>
    <scope>NUCLEOTIDE SEQUENCE</scope>
</reference>
<evidence type="ECO:0000256" key="1">
    <source>
        <dbReference type="SAM" id="MobiDB-lite"/>
    </source>
</evidence>
<dbReference type="OrthoDB" id="6127613at2759"/>
<feature type="compositionally biased region" description="Basic and acidic residues" evidence="1">
    <location>
        <begin position="484"/>
        <end position="505"/>
    </location>
</feature>
<keyword evidence="3" id="KW-1185">Reference proteome</keyword>
<dbReference type="Proteomes" id="UP000596742">
    <property type="component" value="Unassembled WGS sequence"/>
</dbReference>
<dbReference type="AlphaFoldDB" id="A0A8B6EK18"/>
<feature type="region of interest" description="Disordered" evidence="1">
    <location>
        <begin position="477"/>
        <end position="505"/>
    </location>
</feature>
<evidence type="ECO:0000313" key="2">
    <source>
        <dbReference type="EMBL" id="VDI35278.1"/>
    </source>
</evidence>
<proteinExistence type="predicted"/>
<name>A0A8B6EK18_MYTGA</name>